<sequence length="103" mass="11019">HCTEGVPVALQVAEERNEMLDERTGGGTIEVSTTFASHSLALFSHPHDDCCPLDSLDLAEVPPAIDVYRLLMPLAVQPDYGCVVTSNAKDRTPLLGCGLLNSL</sequence>
<comment type="caution">
    <text evidence="1">The sequence shown here is derived from an EMBL/GenBank/DDBJ whole genome shotgun (WGS) entry which is preliminary data.</text>
</comment>
<feature type="non-terminal residue" evidence="1">
    <location>
        <position position="1"/>
    </location>
</feature>
<reference evidence="1 2" key="1">
    <citation type="submission" date="2020-02" db="EMBL/GenBank/DDBJ databases">
        <title>Draft genome sequence of Haematococcus lacustris strain NIES-144.</title>
        <authorList>
            <person name="Morimoto D."/>
            <person name="Nakagawa S."/>
            <person name="Yoshida T."/>
            <person name="Sawayama S."/>
        </authorList>
    </citation>
    <scope>NUCLEOTIDE SEQUENCE [LARGE SCALE GENOMIC DNA]</scope>
    <source>
        <strain evidence="1 2">NIES-144</strain>
    </source>
</reference>
<organism evidence="1 2">
    <name type="scientific">Haematococcus lacustris</name>
    <name type="common">Green alga</name>
    <name type="synonym">Haematococcus pluvialis</name>
    <dbReference type="NCBI Taxonomy" id="44745"/>
    <lineage>
        <taxon>Eukaryota</taxon>
        <taxon>Viridiplantae</taxon>
        <taxon>Chlorophyta</taxon>
        <taxon>core chlorophytes</taxon>
        <taxon>Chlorophyceae</taxon>
        <taxon>CS clade</taxon>
        <taxon>Chlamydomonadales</taxon>
        <taxon>Haematococcaceae</taxon>
        <taxon>Haematococcus</taxon>
    </lineage>
</organism>
<protein>
    <submittedName>
        <fullName evidence="1">Uncharacterized protein</fullName>
    </submittedName>
</protein>
<dbReference type="AlphaFoldDB" id="A0A699ZQS6"/>
<proteinExistence type="predicted"/>
<evidence type="ECO:0000313" key="1">
    <source>
        <dbReference type="EMBL" id="GFH23520.1"/>
    </source>
</evidence>
<gene>
    <name evidence="1" type="ORF">HaLaN_21143</name>
</gene>
<dbReference type="EMBL" id="BLLF01002293">
    <property type="protein sequence ID" value="GFH23520.1"/>
    <property type="molecule type" value="Genomic_DNA"/>
</dbReference>
<dbReference type="Proteomes" id="UP000485058">
    <property type="component" value="Unassembled WGS sequence"/>
</dbReference>
<accession>A0A699ZQS6</accession>
<evidence type="ECO:0000313" key="2">
    <source>
        <dbReference type="Proteomes" id="UP000485058"/>
    </source>
</evidence>
<keyword evidence="2" id="KW-1185">Reference proteome</keyword>
<name>A0A699ZQS6_HAELA</name>